<evidence type="ECO:0000313" key="3">
    <source>
        <dbReference type="Proteomes" id="UP000199228"/>
    </source>
</evidence>
<dbReference type="EMBL" id="FMXR01000007">
    <property type="protein sequence ID" value="SDB12488.1"/>
    <property type="molecule type" value="Genomic_DNA"/>
</dbReference>
<dbReference type="Proteomes" id="UP000199228">
    <property type="component" value="Unassembled WGS sequence"/>
</dbReference>
<keyword evidence="3" id="KW-1185">Reference proteome</keyword>
<keyword evidence="1" id="KW-0175">Coiled coil</keyword>
<dbReference type="AlphaFoldDB" id="A0A1G6AVU7"/>
<dbReference type="OrthoDB" id="1652909at2"/>
<evidence type="ECO:0000313" key="2">
    <source>
        <dbReference type="EMBL" id="SDB12488.1"/>
    </source>
</evidence>
<reference evidence="2 3" key="1">
    <citation type="submission" date="2016-10" db="EMBL/GenBank/DDBJ databases">
        <authorList>
            <person name="de Groot N.N."/>
        </authorList>
    </citation>
    <scope>NUCLEOTIDE SEQUENCE [LARGE SCALE GENOMIC DNA]</scope>
    <source>
        <strain evidence="2 3">DSM 3217</strain>
    </source>
</reference>
<dbReference type="STRING" id="1732.SAMN02910417_00949"/>
<evidence type="ECO:0008006" key="4">
    <source>
        <dbReference type="Google" id="ProtNLM"/>
    </source>
</evidence>
<gene>
    <name evidence="2" type="ORF">SAMN02910417_00949</name>
</gene>
<sequence>MNFVLTLKLNTTEYDEAVLAKRFYYGYKISNIVTAYASKQLRLMKQDPVYQALLSERYALKDSEASKKEINRVNKELQVVRVSYGLSEYQLHSFVKIQQHKYKKHIDSHAAQKIATHVWRSVEEVLYSNGKRLHFHKYNDFLSMEGKKNTSGIRYKDGRIEWNKLSIQVQMPKHGTLGSSAFKEYEYTKACMKHKLCYNRIKRMQVGSRWHYYVQFVFEGEPPVKPNSHIGTGRVGIDIGTSTIAVSHSDGVILQELGSDVKDYSRELNRIQRALDRSRRATNPGNYNHDGTIKRGIKLRWFMSNHYKTLAAKKRSLERKQAAALKDSHEALANEIISHGDDIYVESMTFKGLQHRSKETTYSKTGKINRKGRFGKSIKNHAPAKLICIIERKLNYEGIKLHKINTRTFRASQYNHISNDYIKKHLTMRHTWIGNNCVQRDLYSAFLLMNSDETLNHTSRDRCNDTFKDFLKNHNDLIIKMQNDDASYPSSFGLKHIKVAS</sequence>
<feature type="coiled-coil region" evidence="1">
    <location>
        <begin position="254"/>
        <end position="281"/>
    </location>
</feature>
<evidence type="ECO:0000256" key="1">
    <source>
        <dbReference type="SAM" id="Coils"/>
    </source>
</evidence>
<dbReference type="RefSeq" id="WP_090172767.1">
    <property type="nucleotide sequence ID" value="NZ_FMXR01000007.1"/>
</dbReference>
<proteinExistence type="predicted"/>
<name>A0A1G6AVU7_EUBOX</name>
<organism evidence="2 3">
    <name type="scientific">Eubacterium oxidoreducens</name>
    <dbReference type="NCBI Taxonomy" id="1732"/>
    <lineage>
        <taxon>Bacteria</taxon>
        <taxon>Bacillati</taxon>
        <taxon>Bacillota</taxon>
        <taxon>Clostridia</taxon>
        <taxon>Eubacteriales</taxon>
        <taxon>Eubacteriaceae</taxon>
        <taxon>Eubacterium</taxon>
    </lineage>
</organism>
<protein>
    <recommendedName>
        <fullName evidence="4">Transposase</fullName>
    </recommendedName>
</protein>
<accession>A0A1G6AVU7</accession>